<dbReference type="GO" id="GO:0001735">
    <property type="term" value="F:prenylcysteine oxidase activity"/>
    <property type="evidence" value="ECO:0007669"/>
    <property type="project" value="InterPro"/>
</dbReference>
<dbReference type="STRING" id="42157.A0A182DXT8"/>
<name>A0A182DXT8_ONCOC</name>
<dbReference type="InterPro" id="IPR036188">
    <property type="entry name" value="FAD/NAD-bd_sf"/>
</dbReference>
<dbReference type="OrthoDB" id="437369at2759"/>
<evidence type="ECO:0000256" key="5">
    <source>
        <dbReference type="ARBA" id="ARBA00022827"/>
    </source>
</evidence>
<comment type="similarity">
    <text evidence="2">Belongs to the prenylcysteine oxidase family.</text>
</comment>
<organism evidence="11">
    <name type="scientific">Onchocerca ochengi</name>
    <name type="common">Filarial nematode worm</name>
    <dbReference type="NCBI Taxonomy" id="42157"/>
    <lineage>
        <taxon>Eukaryota</taxon>
        <taxon>Metazoa</taxon>
        <taxon>Ecdysozoa</taxon>
        <taxon>Nematoda</taxon>
        <taxon>Chromadorea</taxon>
        <taxon>Rhabditida</taxon>
        <taxon>Spirurina</taxon>
        <taxon>Spiruromorpha</taxon>
        <taxon>Filarioidea</taxon>
        <taxon>Onchocercidae</taxon>
        <taxon>Onchocerca</taxon>
    </lineage>
</organism>
<evidence type="ECO:0000313" key="10">
    <source>
        <dbReference type="Proteomes" id="UP000271087"/>
    </source>
</evidence>
<keyword evidence="7" id="KW-0325">Glycoprotein</keyword>
<dbReference type="SUPFAM" id="SSF51905">
    <property type="entry name" value="FAD/NAD(P)-binding domain"/>
    <property type="match status" value="1"/>
</dbReference>
<dbReference type="Proteomes" id="UP000271087">
    <property type="component" value="Unassembled WGS sequence"/>
</dbReference>
<evidence type="ECO:0000256" key="3">
    <source>
        <dbReference type="ARBA" id="ARBA00022630"/>
    </source>
</evidence>
<evidence type="ECO:0000256" key="6">
    <source>
        <dbReference type="ARBA" id="ARBA00023002"/>
    </source>
</evidence>
<evidence type="ECO:0000259" key="8">
    <source>
        <dbReference type="Pfam" id="PF07156"/>
    </source>
</evidence>
<dbReference type="InterPro" id="IPR010795">
    <property type="entry name" value="Prenylcys_lyase"/>
</dbReference>
<accession>A0A182DXT8</accession>
<dbReference type="WBParaSite" id="nOo.2.0.1.t00474-RA">
    <property type="protein sequence ID" value="nOo.2.0.1.t00474-RA"/>
    <property type="gene ID" value="nOo.2.0.1.g00474"/>
</dbReference>
<dbReference type="GO" id="GO:0030328">
    <property type="term" value="P:prenylcysteine catabolic process"/>
    <property type="evidence" value="ECO:0007669"/>
    <property type="project" value="InterPro"/>
</dbReference>
<comment type="cofactor">
    <cofactor evidence="1">
        <name>FAD</name>
        <dbReference type="ChEBI" id="CHEBI:57692"/>
    </cofactor>
</comment>
<dbReference type="Gene3D" id="1.10.405.10">
    <property type="entry name" value="Guanine Nucleotide Dissociation Inhibitor, domain 1"/>
    <property type="match status" value="1"/>
</dbReference>
<dbReference type="PANTHER" id="PTHR15944:SF0">
    <property type="entry name" value="PRENYLCYSTEINE LYASE DOMAIN-CONTAINING PROTEIN"/>
    <property type="match status" value="1"/>
</dbReference>
<dbReference type="Pfam" id="PF13450">
    <property type="entry name" value="NAD_binding_8"/>
    <property type="match status" value="1"/>
</dbReference>
<dbReference type="InterPro" id="IPR017046">
    <property type="entry name" value="Prenylcysteine_Oxase1"/>
</dbReference>
<sequence length="477" mass="54009">MENASLEALVITARTIIGGGIGGASSAYFLRTLAPSEIEIEIHLFNHGNIGGRVTTVQMPYNGKMRMFEAGGSILHPANLYFKTWMEKFGLHKRNMLHEENIMGIWNGQEFVLLKSPYYLVTLYRVLKRYGFDLLKNHFEIRNLLSDFENIYTLLDQGRSFDTIDAMVMAMSPHLAKLVNKTMKEHLTENGYHDPFIAEFTNAVLNCNYGQFVEEIRAFAGSVGLAGSASDLYSVNGSNKLVVEKLIDYSKVRLINAKVVTVSKNNSRFILYGSDGQKLGANYDYVIAAVPLHQKQQIQIKALKVRLGVDCEGQRGKFKQIITTILEGSLRATHWSLSENDKLTAIFTCNNSLPYKSIGQLLPVDYQESESFSNKIWKIFSNKDLTNSELSLYFSEIKSIKRIPFLAYPEYKKYPADRPKFRLAKNICFVNAVEWFASTIEMSAIGGRNCINMLLKDLKLIEVSKNQTDRAVKSFEL</sequence>
<evidence type="ECO:0000256" key="4">
    <source>
        <dbReference type="ARBA" id="ARBA00022729"/>
    </source>
</evidence>
<keyword evidence="5" id="KW-0274">FAD</keyword>
<keyword evidence="6" id="KW-0560">Oxidoreductase</keyword>
<dbReference type="GO" id="GO:0030327">
    <property type="term" value="P:prenylated protein catabolic process"/>
    <property type="evidence" value="ECO:0007669"/>
    <property type="project" value="TreeGrafter"/>
</dbReference>
<reference evidence="11" key="1">
    <citation type="submission" date="2016-06" db="UniProtKB">
        <authorList>
            <consortium name="WormBaseParasite"/>
        </authorList>
    </citation>
    <scope>IDENTIFICATION</scope>
</reference>
<dbReference type="AlphaFoldDB" id="A0A182DXT8"/>
<evidence type="ECO:0000256" key="7">
    <source>
        <dbReference type="ARBA" id="ARBA00023180"/>
    </source>
</evidence>
<protein>
    <submittedName>
        <fullName evidence="11">Prenylcys_lyase domain-containing protein</fullName>
    </submittedName>
</protein>
<keyword evidence="4" id="KW-0732">Signal</keyword>
<evidence type="ECO:0000256" key="1">
    <source>
        <dbReference type="ARBA" id="ARBA00001974"/>
    </source>
</evidence>
<feature type="domain" description="Prenylcysteine lyase" evidence="8">
    <location>
        <begin position="115"/>
        <end position="457"/>
    </location>
</feature>
<keyword evidence="10" id="KW-1185">Reference proteome</keyword>
<dbReference type="EMBL" id="UYRW01000046">
    <property type="protein sequence ID" value="VDK62218.1"/>
    <property type="molecule type" value="Genomic_DNA"/>
</dbReference>
<keyword evidence="3" id="KW-0285">Flavoprotein</keyword>
<dbReference type="Gene3D" id="3.90.660.10">
    <property type="match status" value="1"/>
</dbReference>
<evidence type="ECO:0000256" key="2">
    <source>
        <dbReference type="ARBA" id="ARBA00009967"/>
    </source>
</evidence>
<dbReference type="PANTHER" id="PTHR15944">
    <property type="entry name" value="FARNESYLCYSTEINE LYASE"/>
    <property type="match status" value="1"/>
</dbReference>
<proteinExistence type="inferred from homology"/>
<gene>
    <name evidence="9" type="ORF">NOO_LOCUS474</name>
</gene>
<dbReference type="Pfam" id="PF07156">
    <property type="entry name" value="Prenylcys_lyase"/>
    <property type="match status" value="1"/>
</dbReference>
<evidence type="ECO:0000313" key="9">
    <source>
        <dbReference type="EMBL" id="VDK62218.1"/>
    </source>
</evidence>
<evidence type="ECO:0000313" key="11">
    <source>
        <dbReference type="WBParaSite" id="nOo.2.0.1.t00474-RA"/>
    </source>
</evidence>
<reference evidence="9 10" key="2">
    <citation type="submission" date="2018-08" db="EMBL/GenBank/DDBJ databases">
        <authorList>
            <person name="Laetsch R D."/>
            <person name="Stevens L."/>
            <person name="Kumar S."/>
            <person name="Blaxter L. M."/>
        </authorList>
    </citation>
    <scope>NUCLEOTIDE SEQUENCE [LARGE SCALE GENOMIC DNA]</scope>
</reference>
<dbReference type="Gene3D" id="3.50.50.60">
    <property type="entry name" value="FAD/NAD(P)-binding domain"/>
    <property type="match status" value="1"/>
</dbReference>